<dbReference type="SUPFAM" id="SSF52922">
    <property type="entry name" value="TK C-terminal domain-like"/>
    <property type="match status" value="1"/>
</dbReference>
<sequence>MEIRSAAEPVGTTAPTVEGVRDSDLAATQVSAHSPVPGKTEGNPGNFATGGLHTAVAHASANRTGGSPDIVPLAPVSLDDKYTATEGSIYLSGIQALVRLPMLQQLRDRQAGLNTAGFISGYRGSPLGGLDEALWKAQPYLETHRIKFQPGVNEDMAATAVWGTQQVKLIGPSEYDGVFAMWYGKGPGVDRCGDVLKHMNHAGTSPHGGVLLVAGDDHGAYSSTLPHQSDHIFSASMIPMLYPCNVQEYLDLGLHGWAMSRYSGCVVGFKALADTVESSASVDANPFRIDIKYPADFVMPEGGLSARLSTDTLGVQARKQEALMQDYKIYAALAYARANKLNRVMIDSPKARLGIIASGKSYLDVLEALSELGIDEAFAAEIGLRLFKVSMPWPLEPEGVREFAQGLDEILVVEEKRQMVEYQLKEQLYNWRDDVRPRVIGKFDEKGEWVAPRGEWLLTSKADFSVAQIARVIAARIARFHTSDLIKARLAFLDAKDAVLSKAVNTPPRPAYYCSGCPHNTSTKVPEGSFALAGIGCHVMATAIYPEFNKLTTHMGGEGAPWIGQAPFSQVPHVFANLGDGTYFHSGYLAIRAAVAAKVNMTYKILYNDAVAMTGGQPVDGTVSVPMIAQQMAAEGVQRIALVSEDIGRYIGRNSDRSNLPAAVTVHDRKDMDAVQRELRELPGVTVIIYDQTCAAEKRRRRKKGEFPDPNQRLFINEAVCEGCGDCGVQSNCTSILPLETEFGRKRAIDQSSCNKDYSCVKGFCPSFVTVTGGKLKKSKAGVSKKGETDDFGALPQPVLPSCATPFNILINGIGGTGVITIGALMGMAAHLEGKGASVLDMTGMSQKNGSVTSHVRIAATRDAIRAQRIATGEADLILGCDMLTAGSFDAISKMRPGRTRAVVNVHQQPPGQFAKNPDWQFPFEEVKALIVESVDQQADFIDATRLATALMGDSIATNLFMLGYAWQRGELPLTEAALLRAIEMNGVAIEANKTAFLWGRRAAVDLARVEKIAVPAQPVVLRMPETLDKLVKRRTAFLTDYQNAAYAAQFAEVVEAVRAAEAPLGGDKLAMAVARNLSKLMAYKDEYEVARLYTDGKFMQQLEQQFEGDFALSFNLAPPIFAKKDAQGHLVKARYGSWMFKAFKLLAKMKGLRGTALDVFGRTEERRMERQLIVDYRELVLGLLPKLNAANLAVAVELAQLPDQVRGYGHVKDKAVQSMQARRTALLAQFGKPVLVRAA</sequence>
<dbReference type="InterPro" id="IPR002869">
    <property type="entry name" value="Pyrv_flavodox_OxRed_cen"/>
</dbReference>
<dbReference type="InterPro" id="IPR019752">
    <property type="entry name" value="Pyrv/ketoisovalerate_OxRed_cat"/>
</dbReference>
<dbReference type="InterPro" id="IPR017896">
    <property type="entry name" value="4Fe4S_Fe-S-bd"/>
</dbReference>
<evidence type="ECO:0000256" key="3">
    <source>
        <dbReference type="ARBA" id="ARBA00022982"/>
    </source>
</evidence>
<dbReference type="PANTHER" id="PTHR48084:SF3">
    <property type="entry name" value="SUBUNIT OF PYRUVATE:FLAVODOXIN OXIDOREDUCTASE"/>
    <property type="match status" value="1"/>
</dbReference>
<dbReference type="InterPro" id="IPR009014">
    <property type="entry name" value="Transketo_C/PFOR_II"/>
</dbReference>
<dbReference type="InterPro" id="IPR002880">
    <property type="entry name" value="Pyrv_Fd/Flavodoxin_OxRdtase_N"/>
</dbReference>
<dbReference type="PROSITE" id="PS51379">
    <property type="entry name" value="4FE4S_FER_2"/>
    <property type="match status" value="1"/>
</dbReference>
<dbReference type="Proteomes" id="UP001617427">
    <property type="component" value="Unassembled WGS sequence"/>
</dbReference>
<dbReference type="RefSeq" id="WP_402700787.1">
    <property type="nucleotide sequence ID" value="NZ_JBIUZV010000006.1"/>
</dbReference>
<dbReference type="Gene3D" id="3.40.50.970">
    <property type="match status" value="2"/>
</dbReference>
<dbReference type="InterPro" id="IPR051457">
    <property type="entry name" value="2-oxoacid:Fd_oxidoreductase"/>
</dbReference>
<keyword evidence="1" id="KW-0813">Transport</keyword>
<evidence type="ECO:0000259" key="8">
    <source>
        <dbReference type="PROSITE" id="PS51379"/>
    </source>
</evidence>
<dbReference type="NCBIfam" id="NF009589">
    <property type="entry name" value="PRK13030.1"/>
    <property type="match status" value="1"/>
</dbReference>
<organism evidence="9 10">
    <name type="scientific">Herbaspirillum chlorophenolicum</name>
    <dbReference type="NCBI Taxonomy" id="211589"/>
    <lineage>
        <taxon>Bacteria</taxon>
        <taxon>Pseudomonadati</taxon>
        <taxon>Pseudomonadota</taxon>
        <taxon>Betaproteobacteria</taxon>
        <taxon>Burkholderiales</taxon>
        <taxon>Oxalobacteraceae</taxon>
        <taxon>Herbaspirillum</taxon>
    </lineage>
</organism>
<evidence type="ECO:0000313" key="10">
    <source>
        <dbReference type="Proteomes" id="UP001617427"/>
    </source>
</evidence>
<comment type="caution">
    <text evidence="9">The sequence shown here is derived from an EMBL/GenBank/DDBJ whole genome shotgun (WGS) entry which is preliminary data.</text>
</comment>
<proteinExistence type="predicted"/>
<dbReference type="InterPro" id="IPR029061">
    <property type="entry name" value="THDP-binding"/>
</dbReference>
<keyword evidence="3" id="KW-0249">Electron transport</keyword>
<dbReference type="SUPFAM" id="SSF53323">
    <property type="entry name" value="Pyruvate-ferredoxin oxidoreductase, PFOR, domain III"/>
    <property type="match status" value="1"/>
</dbReference>
<feature type="region of interest" description="Disordered" evidence="7">
    <location>
        <begin position="1"/>
        <end position="51"/>
    </location>
</feature>
<dbReference type="InterPro" id="IPR011766">
    <property type="entry name" value="TPP_enzyme_TPP-bd"/>
</dbReference>
<keyword evidence="2" id="KW-0479">Metal-binding</keyword>
<evidence type="ECO:0000256" key="6">
    <source>
        <dbReference type="ARBA" id="ARBA00023014"/>
    </source>
</evidence>
<dbReference type="CDD" id="cd07034">
    <property type="entry name" value="TPP_PYR_PFOR_IOR-alpha_like"/>
    <property type="match status" value="1"/>
</dbReference>
<evidence type="ECO:0000256" key="7">
    <source>
        <dbReference type="SAM" id="MobiDB-lite"/>
    </source>
</evidence>
<keyword evidence="5" id="KW-0408">Iron</keyword>
<dbReference type="PANTHER" id="PTHR48084">
    <property type="entry name" value="2-OXOGLUTARATE OXIDOREDUCTASE SUBUNIT KORB-RELATED"/>
    <property type="match status" value="1"/>
</dbReference>
<dbReference type="Pfam" id="PF02775">
    <property type="entry name" value="TPP_enzyme_C"/>
    <property type="match status" value="1"/>
</dbReference>
<dbReference type="Gene3D" id="3.40.920.10">
    <property type="entry name" value="Pyruvate-ferredoxin oxidoreductase, PFOR, domain III"/>
    <property type="match status" value="1"/>
</dbReference>
<dbReference type="NCBIfam" id="NF009588">
    <property type="entry name" value="PRK13029.1"/>
    <property type="match status" value="1"/>
</dbReference>
<feature type="domain" description="4Fe-4S ferredoxin-type" evidence="8">
    <location>
        <begin position="712"/>
        <end position="742"/>
    </location>
</feature>
<evidence type="ECO:0000256" key="5">
    <source>
        <dbReference type="ARBA" id="ARBA00023004"/>
    </source>
</evidence>
<protein>
    <submittedName>
        <fullName evidence="9">Indolepyruvate ferredoxin oxidoreductase family protein</fullName>
    </submittedName>
</protein>
<dbReference type="EMBL" id="JBIUZV010000006">
    <property type="protein sequence ID" value="MFJ3046620.1"/>
    <property type="molecule type" value="Genomic_DNA"/>
</dbReference>
<gene>
    <name evidence="9" type="ORF">ACIPEN_12395</name>
</gene>
<evidence type="ECO:0000256" key="2">
    <source>
        <dbReference type="ARBA" id="ARBA00022485"/>
    </source>
</evidence>
<dbReference type="SUPFAM" id="SSF52518">
    <property type="entry name" value="Thiamin diphosphate-binding fold (THDP-binding)"/>
    <property type="match status" value="2"/>
</dbReference>
<evidence type="ECO:0000313" key="9">
    <source>
        <dbReference type="EMBL" id="MFJ3046620.1"/>
    </source>
</evidence>
<dbReference type="Pfam" id="PF20169">
    <property type="entry name" value="DUF6537"/>
    <property type="match status" value="1"/>
</dbReference>
<name>A0ABW8EZZ7_9BURK</name>
<accession>A0ABW8EZZ7</accession>
<reference evidence="9 10" key="1">
    <citation type="submission" date="2024-10" db="EMBL/GenBank/DDBJ databases">
        <title>The Natural Products Discovery Center: Release of the First 8490 Sequenced Strains for Exploring Actinobacteria Biosynthetic Diversity.</title>
        <authorList>
            <person name="Kalkreuter E."/>
            <person name="Kautsar S.A."/>
            <person name="Yang D."/>
            <person name="Bader C.D."/>
            <person name="Teijaro C.N."/>
            <person name="Fluegel L."/>
            <person name="Davis C.M."/>
            <person name="Simpson J.R."/>
            <person name="Lauterbach L."/>
            <person name="Steele A.D."/>
            <person name="Gui C."/>
            <person name="Meng S."/>
            <person name="Li G."/>
            <person name="Viehrig K."/>
            <person name="Ye F."/>
            <person name="Su P."/>
            <person name="Kiefer A.F."/>
            <person name="Nichols A."/>
            <person name="Cepeda A.J."/>
            <person name="Yan W."/>
            <person name="Fan B."/>
            <person name="Jiang Y."/>
            <person name="Adhikari A."/>
            <person name="Zheng C.-J."/>
            <person name="Schuster L."/>
            <person name="Cowan T.M."/>
            <person name="Smanski M.J."/>
            <person name="Chevrette M.G."/>
            <person name="De Carvalho L.P.S."/>
            <person name="Shen B."/>
        </authorList>
    </citation>
    <scope>NUCLEOTIDE SEQUENCE [LARGE SCALE GENOMIC DNA]</scope>
    <source>
        <strain evidence="9 10">NPDC087045</strain>
    </source>
</reference>
<evidence type="ECO:0000256" key="1">
    <source>
        <dbReference type="ARBA" id="ARBA00022448"/>
    </source>
</evidence>
<keyword evidence="4" id="KW-0560">Oxidoreductase</keyword>
<evidence type="ECO:0000256" key="4">
    <source>
        <dbReference type="ARBA" id="ARBA00023002"/>
    </source>
</evidence>
<keyword evidence="6" id="KW-0411">Iron-sulfur</keyword>
<keyword evidence="2" id="KW-0004">4Fe-4S</keyword>
<dbReference type="InterPro" id="IPR046667">
    <property type="entry name" value="DUF6537"/>
</dbReference>
<keyword evidence="10" id="KW-1185">Reference proteome</keyword>
<dbReference type="Pfam" id="PF01558">
    <property type="entry name" value="POR"/>
    <property type="match status" value="1"/>
</dbReference>